<dbReference type="EMBL" id="JARJCW010000142">
    <property type="protein sequence ID" value="KAJ7190824.1"/>
    <property type="molecule type" value="Genomic_DNA"/>
</dbReference>
<reference evidence="3" key="1">
    <citation type="submission" date="2023-03" db="EMBL/GenBank/DDBJ databases">
        <title>Massive genome expansion in bonnet fungi (Mycena s.s.) driven by repeated elements and novel gene families across ecological guilds.</title>
        <authorList>
            <consortium name="Lawrence Berkeley National Laboratory"/>
            <person name="Harder C.B."/>
            <person name="Miyauchi S."/>
            <person name="Viragh M."/>
            <person name="Kuo A."/>
            <person name="Thoen E."/>
            <person name="Andreopoulos B."/>
            <person name="Lu D."/>
            <person name="Skrede I."/>
            <person name="Drula E."/>
            <person name="Henrissat B."/>
            <person name="Morin E."/>
            <person name="Kohler A."/>
            <person name="Barry K."/>
            <person name="LaButti K."/>
            <person name="Morin E."/>
            <person name="Salamov A."/>
            <person name="Lipzen A."/>
            <person name="Mereny Z."/>
            <person name="Hegedus B."/>
            <person name="Baldrian P."/>
            <person name="Stursova M."/>
            <person name="Weitz H."/>
            <person name="Taylor A."/>
            <person name="Grigoriev I.V."/>
            <person name="Nagy L.G."/>
            <person name="Martin F."/>
            <person name="Kauserud H."/>
        </authorList>
    </citation>
    <scope>NUCLEOTIDE SEQUENCE</scope>
    <source>
        <strain evidence="3">9144</strain>
    </source>
</reference>
<sequence length="349" mass="36329">MWLQSLSLFLLPCVQAITSAAISSVIAPSPFTSSVTIQWTWNATSGRSLRNITAVLISGAAEDKGNDVVDIIVINLSTVSEPESPQTGINYGVHGSTPPGPYHIRLSGTIFDDATNTALSTTSALSNTVTVPAFKTQCQNGTFVPVRSLTDPAYSPVRPTSPDGGDVFSPISLGNVDVVVFEIDAAFNFNEISNMTAEMINTVTGASLGVQAAAPVAKHFDGFMNYNTSGLSVPFGPYKIHTIVTSNSTLSPPRFLSPNPPFLSINSEEFFVMSDADKLHPDATCAMFAAGNLGAGGNSTGAGAANSTSAASSASTRARRPLQISSWGLGVGYVGLILLSNVWAGLFLG</sequence>
<gene>
    <name evidence="3" type="ORF">GGX14DRAFT_482442</name>
</gene>
<evidence type="ECO:0000256" key="1">
    <source>
        <dbReference type="SAM" id="Phobius"/>
    </source>
</evidence>
<evidence type="ECO:0000313" key="4">
    <source>
        <dbReference type="Proteomes" id="UP001219525"/>
    </source>
</evidence>
<keyword evidence="1" id="KW-1133">Transmembrane helix</keyword>
<evidence type="ECO:0000313" key="3">
    <source>
        <dbReference type="EMBL" id="KAJ7190824.1"/>
    </source>
</evidence>
<comment type="caution">
    <text evidence="3">The sequence shown here is derived from an EMBL/GenBank/DDBJ whole genome shotgun (WGS) entry which is preliminary data.</text>
</comment>
<keyword evidence="1" id="KW-0812">Transmembrane</keyword>
<feature type="signal peptide" evidence="2">
    <location>
        <begin position="1"/>
        <end position="16"/>
    </location>
</feature>
<feature type="chain" id="PRO_5042237148" evidence="2">
    <location>
        <begin position="17"/>
        <end position="349"/>
    </location>
</feature>
<feature type="transmembrane region" description="Helical" evidence="1">
    <location>
        <begin position="327"/>
        <end position="348"/>
    </location>
</feature>
<dbReference type="AlphaFoldDB" id="A0AAD6Y0B7"/>
<accession>A0AAD6Y0B7</accession>
<organism evidence="3 4">
    <name type="scientific">Mycena pura</name>
    <dbReference type="NCBI Taxonomy" id="153505"/>
    <lineage>
        <taxon>Eukaryota</taxon>
        <taxon>Fungi</taxon>
        <taxon>Dikarya</taxon>
        <taxon>Basidiomycota</taxon>
        <taxon>Agaricomycotina</taxon>
        <taxon>Agaricomycetes</taxon>
        <taxon>Agaricomycetidae</taxon>
        <taxon>Agaricales</taxon>
        <taxon>Marasmiineae</taxon>
        <taxon>Mycenaceae</taxon>
        <taxon>Mycena</taxon>
    </lineage>
</organism>
<keyword evidence="2" id="KW-0732">Signal</keyword>
<proteinExistence type="predicted"/>
<keyword evidence="4" id="KW-1185">Reference proteome</keyword>
<evidence type="ECO:0000256" key="2">
    <source>
        <dbReference type="SAM" id="SignalP"/>
    </source>
</evidence>
<keyword evidence="1" id="KW-0472">Membrane</keyword>
<dbReference type="Proteomes" id="UP001219525">
    <property type="component" value="Unassembled WGS sequence"/>
</dbReference>
<protein>
    <submittedName>
        <fullName evidence="3">Uncharacterized protein</fullName>
    </submittedName>
</protein>
<name>A0AAD6Y0B7_9AGAR</name>